<dbReference type="Proteomes" id="UP001143463">
    <property type="component" value="Unassembled WGS sequence"/>
</dbReference>
<gene>
    <name evidence="5" type="ORF">GCM10017577_48220</name>
</gene>
<keyword evidence="1" id="KW-0805">Transcription regulation</keyword>
<dbReference type="InterPro" id="IPR036390">
    <property type="entry name" value="WH_DNA-bd_sf"/>
</dbReference>
<dbReference type="InterPro" id="IPR008920">
    <property type="entry name" value="TF_FadR/GntR_C"/>
</dbReference>
<accession>A0A9W6NYD2</accession>
<dbReference type="AlphaFoldDB" id="A0A9W6NYD2"/>
<keyword evidence="2" id="KW-0238">DNA-binding</keyword>
<dbReference type="PROSITE" id="PS50949">
    <property type="entry name" value="HTH_GNTR"/>
    <property type="match status" value="1"/>
</dbReference>
<dbReference type="PANTHER" id="PTHR43537:SF24">
    <property type="entry name" value="GLUCONATE OPERON TRANSCRIPTIONAL REPRESSOR"/>
    <property type="match status" value="1"/>
</dbReference>
<dbReference type="PANTHER" id="PTHR43537">
    <property type="entry name" value="TRANSCRIPTIONAL REGULATOR, GNTR FAMILY"/>
    <property type="match status" value="1"/>
</dbReference>
<name>A0A9W6NYD2_9PSEU</name>
<dbReference type="CDD" id="cd07377">
    <property type="entry name" value="WHTH_GntR"/>
    <property type="match status" value="1"/>
</dbReference>
<dbReference type="SUPFAM" id="SSF46785">
    <property type="entry name" value="Winged helix' DNA-binding domain"/>
    <property type="match status" value="1"/>
</dbReference>
<dbReference type="EMBL" id="BSFQ01000024">
    <property type="protein sequence ID" value="GLL13678.1"/>
    <property type="molecule type" value="Genomic_DNA"/>
</dbReference>
<dbReference type="SMART" id="SM00345">
    <property type="entry name" value="HTH_GNTR"/>
    <property type="match status" value="1"/>
</dbReference>
<dbReference type="Gene3D" id="1.10.10.10">
    <property type="entry name" value="Winged helix-like DNA-binding domain superfamily/Winged helix DNA-binding domain"/>
    <property type="match status" value="1"/>
</dbReference>
<keyword evidence="3" id="KW-0804">Transcription</keyword>
<dbReference type="SUPFAM" id="SSF48008">
    <property type="entry name" value="GntR ligand-binding domain-like"/>
    <property type="match status" value="1"/>
</dbReference>
<evidence type="ECO:0000256" key="1">
    <source>
        <dbReference type="ARBA" id="ARBA00023015"/>
    </source>
</evidence>
<dbReference type="SMART" id="SM00895">
    <property type="entry name" value="FCD"/>
    <property type="match status" value="1"/>
</dbReference>
<reference evidence="5" key="1">
    <citation type="journal article" date="2014" name="Int. J. Syst. Evol. Microbiol.">
        <title>Complete genome sequence of Corynebacterium casei LMG S-19264T (=DSM 44701T), isolated from a smear-ripened cheese.</title>
        <authorList>
            <consortium name="US DOE Joint Genome Institute (JGI-PGF)"/>
            <person name="Walter F."/>
            <person name="Albersmeier A."/>
            <person name="Kalinowski J."/>
            <person name="Ruckert C."/>
        </authorList>
    </citation>
    <scope>NUCLEOTIDE SEQUENCE</scope>
    <source>
        <strain evidence="5">VKM Ac-1069</strain>
    </source>
</reference>
<keyword evidence="6" id="KW-1185">Reference proteome</keyword>
<evidence type="ECO:0000259" key="4">
    <source>
        <dbReference type="PROSITE" id="PS50949"/>
    </source>
</evidence>
<dbReference type="Pfam" id="PF00392">
    <property type="entry name" value="GntR"/>
    <property type="match status" value="1"/>
</dbReference>
<dbReference type="InterPro" id="IPR000524">
    <property type="entry name" value="Tscrpt_reg_HTH_GntR"/>
</dbReference>
<sequence length="269" mass="29014">MEVRVRLPAGDARRAVFAPLDDGAMRSEAVVRRLGSAIGLGIIVDGEQLPSELQLAASLNVSTVTLRDALSDLRARGLVATRRGRGGGSFVVASEEALTELSRGRLRELGSTDLRELGDVRAAVSGTAARLAAERAADSEIERLRETLGRLAAAPGGTEQRRIEGRWFIDIAAAAQSVRLTREEIELQFELGQLLWGTERTEAELAATIADHHRVVDAIAARDPATSRRLVEEHVAAVTAQLMDAHVRLTRRGHRRADHTDAYPEAAGS</sequence>
<dbReference type="Pfam" id="PF07729">
    <property type="entry name" value="FCD"/>
    <property type="match status" value="1"/>
</dbReference>
<proteinExistence type="predicted"/>
<evidence type="ECO:0000256" key="3">
    <source>
        <dbReference type="ARBA" id="ARBA00023163"/>
    </source>
</evidence>
<evidence type="ECO:0000313" key="6">
    <source>
        <dbReference type="Proteomes" id="UP001143463"/>
    </source>
</evidence>
<evidence type="ECO:0000256" key="2">
    <source>
        <dbReference type="ARBA" id="ARBA00023125"/>
    </source>
</evidence>
<evidence type="ECO:0000313" key="5">
    <source>
        <dbReference type="EMBL" id="GLL13678.1"/>
    </source>
</evidence>
<feature type="domain" description="HTH gntR-type" evidence="4">
    <location>
        <begin position="24"/>
        <end position="94"/>
    </location>
</feature>
<dbReference type="PRINTS" id="PR00035">
    <property type="entry name" value="HTHGNTR"/>
</dbReference>
<dbReference type="GO" id="GO:0003677">
    <property type="term" value="F:DNA binding"/>
    <property type="evidence" value="ECO:0007669"/>
    <property type="project" value="UniProtKB-KW"/>
</dbReference>
<dbReference type="InterPro" id="IPR036388">
    <property type="entry name" value="WH-like_DNA-bd_sf"/>
</dbReference>
<comment type="caution">
    <text evidence="5">The sequence shown here is derived from an EMBL/GenBank/DDBJ whole genome shotgun (WGS) entry which is preliminary data.</text>
</comment>
<protein>
    <submittedName>
        <fullName evidence="5">GntR family transcriptional regulator</fullName>
    </submittedName>
</protein>
<dbReference type="GO" id="GO:0003700">
    <property type="term" value="F:DNA-binding transcription factor activity"/>
    <property type="evidence" value="ECO:0007669"/>
    <property type="project" value="InterPro"/>
</dbReference>
<reference evidence="5" key="2">
    <citation type="submission" date="2023-01" db="EMBL/GenBank/DDBJ databases">
        <authorList>
            <person name="Sun Q."/>
            <person name="Evtushenko L."/>
        </authorList>
    </citation>
    <scope>NUCLEOTIDE SEQUENCE</scope>
    <source>
        <strain evidence="5">VKM Ac-1069</strain>
    </source>
</reference>
<dbReference type="Gene3D" id="1.20.120.530">
    <property type="entry name" value="GntR ligand-binding domain-like"/>
    <property type="match status" value="1"/>
</dbReference>
<organism evidence="5 6">
    <name type="scientific">Pseudonocardia halophobica</name>
    <dbReference type="NCBI Taxonomy" id="29401"/>
    <lineage>
        <taxon>Bacteria</taxon>
        <taxon>Bacillati</taxon>
        <taxon>Actinomycetota</taxon>
        <taxon>Actinomycetes</taxon>
        <taxon>Pseudonocardiales</taxon>
        <taxon>Pseudonocardiaceae</taxon>
        <taxon>Pseudonocardia</taxon>
    </lineage>
</organism>
<dbReference type="InterPro" id="IPR011711">
    <property type="entry name" value="GntR_C"/>
</dbReference>